<name>A0A3M2SLZ2_9HYPO</name>
<gene>
    <name evidence="1" type="ORF">CDV36_001720</name>
</gene>
<sequence length="117" mass="13048">MWTDKVLDAFAVHQKSNSAPRYALLASECGTGKTNTVMAGIEMSVRIWQQCLADESVRAPGLARSWKPIPWLCSSSILSQRFAEISDFWGGLFKGYCFYSQSQLGCDETALRTTEEL</sequence>
<comment type="caution">
    <text evidence="1">The sequence shown here is derived from an EMBL/GenBank/DDBJ whole genome shotgun (WGS) entry which is preliminary data.</text>
</comment>
<evidence type="ECO:0000313" key="1">
    <source>
        <dbReference type="EMBL" id="RMJ18587.1"/>
    </source>
</evidence>
<reference evidence="1 2" key="1">
    <citation type="submission" date="2017-06" db="EMBL/GenBank/DDBJ databases">
        <title>Comparative genomic analysis of Ambrosia Fusariam Clade fungi.</title>
        <authorList>
            <person name="Stajich J.E."/>
            <person name="Carrillo J."/>
            <person name="Kijimoto T."/>
            <person name="Eskalen A."/>
            <person name="O'Donnell K."/>
            <person name="Kasson M."/>
        </authorList>
    </citation>
    <scope>NUCLEOTIDE SEQUENCE [LARGE SCALE GENOMIC DNA]</scope>
    <source>
        <strain evidence="1">UCR3666</strain>
    </source>
</reference>
<dbReference type="OrthoDB" id="5244662at2759"/>
<dbReference type="STRING" id="2010991.A0A3M2SLZ2"/>
<dbReference type="AlphaFoldDB" id="A0A3M2SLZ2"/>
<organism evidence="1 2">
    <name type="scientific">Fusarium kuroshium</name>
    <dbReference type="NCBI Taxonomy" id="2010991"/>
    <lineage>
        <taxon>Eukaryota</taxon>
        <taxon>Fungi</taxon>
        <taxon>Dikarya</taxon>
        <taxon>Ascomycota</taxon>
        <taxon>Pezizomycotina</taxon>
        <taxon>Sordariomycetes</taxon>
        <taxon>Hypocreomycetidae</taxon>
        <taxon>Hypocreales</taxon>
        <taxon>Nectriaceae</taxon>
        <taxon>Fusarium</taxon>
        <taxon>Fusarium solani species complex</taxon>
    </lineage>
</organism>
<evidence type="ECO:0008006" key="3">
    <source>
        <dbReference type="Google" id="ProtNLM"/>
    </source>
</evidence>
<protein>
    <recommendedName>
        <fullName evidence="3">SNF2 N-terminal domain-containing protein</fullName>
    </recommendedName>
</protein>
<accession>A0A3M2SLZ2</accession>
<keyword evidence="2" id="KW-1185">Reference proteome</keyword>
<proteinExistence type="predicted"/>
<evidence type="ECO:0000313" key="2">
    <source>
        <dbReference type="Proteomes" id="UP000277212"/>
    </source>
</evidence>
<dbReference type="Proteomes" id="UP000277212">
    <property type="component" value="Unassembled WGS sequence"/>
</dbReference>
<dbReference type="EMBL" id="NKUJ01000017">
    <property type="protein sequence ID" value="RMJ18587.1"/>
    <property type="molecule type" value="Genomic_DNA"/>
</dbReference>